<comment type="caution">
    <text evidence="5">The sequence shown here is derived from an EMBL/GenBank/DDBJ whole genome shotgun (WGS) entry which is preliminary data.</text>
</comment>
<feature type="region of interest" description="Disordered" evidence="2">
    <location>
        <begin position="47"/>
        <end position="76"/>
    </location>
</feature>
<evidence type="ECO:0000256" key="1">
    <source>
        <dbReference type="ARBA" id="ARBA00022729"/>
    </source>
</evidence>
<accession>A0A561D2E8</accession>
<dbReference type="InterPro" id="IPR036280">
    <property type="entry name" value="Multihaem_cyt_sf"/>
</dbReference>
<name>A0A561D2E8_9BACI</name>
<dbReference type="SUPFAM" id="SSF48695">
    <property type="entry name" value="Multiheme cytochromes"/>
    <property type="match status" value="2"/>
</dbReference>
<proteinExistence type="predicted"/>
<evidence type="ECO:0000259" key="4">
    <source>
        <dbReference type="Pfam" id="PF09699"/>
    </source>
</evidence>
<dbReference type="Gene3D" id="1.10.1130.10">
    <property type="entry name" value="Flavocytochrome C3, Chain A"/>
    <property type="match status" value="1"/>
</dbReference>
<dbReference type="Gene3D" id="3.90.10.10">
    <property type="entry name" value="Cytochrome C3"/>
    <property type="match status" value="1"/>
</dbReference>
<dbReference type="Proteomes" id="UP000319671">
    <property type="component" value="Unassembled WGS sequence"/>
</dbReference>
<dbReference type="PANTHER" id="PTHR35038">
    <property type="entry name" value="DISSIMILATORY SULFITE REDUCTASE SIRA"/>
    <property type="match status" value="1"/>
</dbReference>
<protein>
    <submittedName>
        <fullName evidence="5">Putative CXXCH cytochrome family protein</fullName>
    </submittedName>
</protein>
<feature type="signal peptide" evidence="3">
    <location>
        <begin position="1"/>
        <end position="26"/>
    </location>
</feature>
<evidence type="ECO:0000313" key="6">
    <source>
        <dbReference type="Proteomes" id="UP000319671"/>
    </source>
</evidence>
<reference evidence="5 6" key="1">
    <citation type="submission" date="2019-06" db="EMBL/GenBank/DDBJ databases">
        <title>Sorghum-associated microbial communities from plants grown in Nebraska, USA.</title>
        <authorList>
            <person name="Schachtman D."/>
        </authorList>
    </citation>
    <scope>NUCLEOTIDE SEQUENCE [LARGE SCALE GENOMIC DNA]</scope>
    <source>
        <strain evidence="5 6">2482</strain>
    </source>
</reference>
<dbReference type="Pfam" id="PF09699">
    <property type="entry name" value="Paired_CXXCH_1"/>
    <property type="match status" value="1"/>
</dbReference>
<dbReference type="PANTHER" id="PTHR35038:SF6">
    <property type="entry name" value="SURFACE LOCALIZED DECAHEME CYTOCHROME C LIPOPROTEIN"/>
    <property type="match status" value="1"/>
</dbReference>
<feature type="chain" id="PRO_5021718907" evidence="3">
    <location>
        <begin position="27"/>
        <end position="562"/>
    </location>
</feature>
<dbReference type="InterPro" id="IPR051829">
    <property type="entry name" value="Multiheme_Cytochr_ET"/>
</dbReference>
<evidence type="ECO:0000256" key="3">
    <source>
        <dbReference type="SAM" id="SignalP"/>
    </source>
</evidence>
<gene>
    <name evidence="5" type="ORF">FB550_11042</name>
</gene>
<evidence type="ECO:0000313" key="5">
    <source>
        <dbReference type="EMBL" id="TWD97437.1"/>
    </source>
</evidence>
<organism evidence="5 6">
    <name type="scientific">Neobacillus bataviensis</name>
    <dbReference type="NCBI Taxonomy" id="220685"/>
    <lineage>
        <taxon>Bacteria</taxon>
        <taxon>Bacillati</taxon>
        <taxon>Bacillota</taxon>
        <taxon>Bacilli</taxon>
        <taxon>Bacillales</taxon>
        <taxon>Bacillaceae</taxon>
        <taxon>Neobacillus</taxon>
    </lineage>
</organism>
<dbReference type="RefSeq" id="WP_144566668.1">
    <property type="nucleotide sequence ID" value="NZ_VIVN01000010.1"/>
</dbReference>
<feature type="domain" description="Doubled CXXCH motif" evidence="4">
    <location>
        <begin position="109"/>
        <end position="142"/>
    </location>
</feature>
<evidence type="ECO:0000256" key="2">
    <source>
        <dbReference type="SAM" id="MobiDB-lite"/>
    </source>
</evidence>
<dbReference type="InterPro" id="IPR010177">
    <property type="entry name" value="Paired_CXXCH_1"/>
</dbReference>
<keyword evidence="1 3" id="KW-0732">Signal</keyword>
<dbReference type="EMBL" id="VIVN01000010">
    <property type="protein sequence ID" value="TWD97437.1"/>
    <property type="molecule type" value="Genomic_DNA"/>
</dbReference>
<feature type="compositionally biased region" description="Polar residues" evidence="2">
    <location>
        <begin position="55"/>
        <end position="76"/>
    </location>
</feature>
<dbReference type="GO" id="GO:0016491">
    <property type="term" value="F:oxidoreductase activity"/>
    <property type="evidence" value="ECO:0007669"/>
    <property type="project" value="TreeGrafter"/>
</dbReference>
<sequence>MSKIKLSFSFLLSLLLVGMFSAVAFAAGSNPVVTPPGDPVDVKAGLVTDDKGKDNNYNTVDKSNANKTGSGVGGQTENFSNVIKSDDMVKNPDGTHGTQRTHGSYMNNTNSCASCHQTHTGASKNLLFKDGEYATCTACHDGTLGFYNVFTGSNSAGTFGGTHDGNMSVHLANGTVETKAAPGGNQNGTGNWEAEFTCASCHAPHGSYSDRLLHPDPNGMGNILVKDGGKRLENVPVVTDISAKVAAADVTYKDATGADVTINYVLYRSTIGTTVPAAYSAKGLITGDTVLQLMKWNGTAYVNDTDPWLHGYDFDAAHVKHYWTAFKDNTGKEVFDTDQLKKGEILGNGFAGVPASKATLVATVNSIVSGNVARGYVVKLDVSAPDANNVTTTTASSLWASKLANGSANPGYLANRGVAMSTFCSACHTDYLAGSGKETGTFDHAYRHTTTSDSYTCVRCHYAHGTDVTVMRDARGLTYDQIKADTTNYFPTVTDPTAREAVVKDYLLDKNPSSALKRYTNMAVCWGCHTSSHSEGTRNTDTYQYNPTPGVDTDRNGIEFDY</sequence>
<dbReference type="AlphaFoldDB" id="A0A561D2E8"/>
<keyword evidence="6" id="KW-1185">Reference proteome</keyword>